<dbReference type="Gene3D" id="3.55.40.10">
    <property type="entry name" value="minor pseudopilin epsh domain"/>
    <property type="match status" value="1"/>
</dbReference>
<evidence type="ECO:0000256" key="10">
    <source>
        <dbReference type="ARBA" id="ARBA00030775"/>
    </source>
</evidence>
<dbReference type="GO" id="GO:0015628">
    <property type="term" value="P:protein secretion by the type II secretion system"/>
    <property type="evidence" value="ECO:0007669"/>
    <property type="project" value="InterPro"/>
</dbReference>
<keyword evidence="13" id="KW-1185">Reference proteome</keyword>
<accession>A0A2G1VAY9</accession>
<evidence type="ECO:0000313" key="13">
    <source>
        <dbReference type="Proteomes" id="UP000229044"/>
    </source>
</evidence>
<evidence type="ECO:0000256" key="2">
    <source>
        <dbReference type="ARBA" id="ARBA00021549"/>
    </source>
</evidence>
<evidence type="ECO:0000256" key="8">
    <source>
        <dbReference type="ARBA" id="ARBA00023136"/>
    </source>
</evidence>
<dbReference type="EMBL" id="NTFI01000007">
    <property type="protein sequence ID" value="PHQ23918.1"/>
    <property type="molecule type" value="Genomic_DNA"/>
</dbReference>
<keyword evidence="3" id="KW-1003">Cell membrane</keyword>
<evidence type="ECO:0000256" key="7">
    <source>
        <dbReference type="ARBA" id="ARBA00022989"/>
    </source>
</evidence>
<protein>
    <recommendedName>
        <fullName evidence="2">Type II secretion system protein H</fullName>
    </recommendedName>
    <alternativeName>
        <fullName evidence="10">General secretion pathway protein H</fullName>
    </alternativeName>
</protein>
<evidence type="ECO:0000256" key="6">
    <source>
        <dbReference type="ARBA" id="ARBA00022692"/>
    </source>
</evidence>
<name>A0A2G1VAY9_9GAMM</name>
<dbReference type="InterPro" id="IPR012902">
    <property type="entry name" value="N_methyl_site"/>
</dbReference>
<evidence type="ECO:0000256" key="5">
    <source>
        <dbReference type="ARBA" id="ARBA00022519"/>
    </source>
</evidence>
<dbReference type="Pfam" id="PF12019">
    <property type="entry name" value="GspH"/>
    <property type="match status" value="1"/>
</dbReference>
<dbReference type="InterPro" id="IPR045584">
    <property type="entry name" value="Pilin-like"/>
</dbReference>
<reference evidence="12 13" key="1">
    <citation type="submission" date="2017-09" db="EMBL/GenBank/DDBJ databases">
        <title>The draft genome sequences of Marinobacter guineae M3B.</title>
        <authorList>
            <person name="Cao J."/>
        </authorList>
    </citation>
    <scope>NUCLEOTIDE SEQUENCE [LARGE SCALE GENOMIC DNA]</scope>
    <source>
        <strain evidence="12 13">M3B</strain>
    </source>
</reference>
<dbReference type="GO" id="GO:0015627">
    <property type="term" value="C:type II protein secretion system complex"/>
    <property type="evidence" value="ECO:0007669"/>
    <property type="project" value="InterPro"/>
</dbReference>
<organism evidence="12 13">
    <name type="scientific">Marinobacter guineae</name>
    <dbReference type="NCBI Taxonomy" id="432303"/>
    <lineage>
        <taxon>Bacteria</taxon>
        <taxon>Pseudomonadati</taxon>
        <taxon>Pseudomonadota</taxon>
        <taxon>Gammaproteobacteria</taxon>
        <taxon>Pseudomonadales</taxon>
        <taxon>Marinobacteraceae</taxon>
        <taxon>Marinobacter</taxon>
    </lineage>
</organism>
<keyword evidence="5" id="KW-0997">Cell inner membrane</keyword>
<dbReference type="Proteomes" id="UP000229044">
    <property type="component" value="Unassembled WGS sequence"/>
</dbReference>
<evidence type="ECO:0000313" key="12">
    <source>
        <dbReference type="EMBL" id="PHQ23918.1"/>
    </source>
</evidence>
<dbReference type="GO" id="GO:0005886">
    <property type="term" value="C:plasma membrane"/>
    <property type="evidence" value="ECO:0007669"/>
    <property type="project" value="UniProtKB-SubCell"/>
</dbReference>
<keyword evidence="7" id="KW-1133">Transmembrane helix</keyword>
<keyword evidence="6" id="KW-0812">Transmembrane</keyword>
<keyword evidence="4" id="KW-0488">Methylation</keyword>
<dbReference type="SUPFAM" id="SSF54523">
    <property type="entry name" value="Pili subunits"/>
    <property type="match status" value="1"/>
</dbReference>
<dbReference type="NCBIfam" id="TIGR02532">
    <property type="entry name" value="IV_pilin_GFxxxE"/>
    <property type="match status" value="1"/>
</dbReference>
<dbReference type="PROSITE" id="PS00409">
    <property type="entry name" value="PROKAR_NTER_METHYL"/>
    <property type="match status" value="1"/>
</dbReference>
<evidence type="ECO:0000256" key="1">
    <source>
        <dbReference type="ARBA" id="ARBA00004377"/>
    </source>
</evidence>
<dbReference type="Pfam" id="PF07963">
    <property type="entry name" value="N_methyl"/>
    <property type="match status" value="1"/>
</dbReference>
<dbReference type="OrthoDB" id="6886961at2"/>
<comment type="caution">
    <text evidence="12">The sequence shown here is derived from an EMBL/GenBank/DDBJ whole genome shotgun (WGS) entry which is preliminary data.</text>
</comment>
<evidence type="ECO:0000259" key="11">
    <source>
        <dbReference type="Pfam" id="PF12019"/>
    </source>
</evidence>
<comment type="similarity">
    <text evidence="9">Belongs to the GSP H family.</text>
</comment>
<dbReference type="AlphaFoldDB" id="A0A2G1VAY9"/>
<evidence type="ECO:0000256" key="4">
    <source>
        <dbReference type="ARBA" id="ARBA00022481"/>
    </source>
</evidence>
<dbReference type="InterPro" id="IPR022346">
    <property type="entry name" value="T2SS_GspH"/>
</dbReference>
<sequence>MLTMQLLMKARGFTLVELVLTLALLAFLAGIASTSWTRLISETRHTDIVNGTYRMFALARSYAVHQKTLTTICPLSAALRCIDDWNRPVSVFPDRNNDKRPDNGRIHRVFNLTKSNSRLYSRTAGRGYFQLAPNGMSHGTMGSLVACSQSGDQSAAMSYLALNIGGRLRTLRDKDGDGAIRLPWGTTITCPST</sequence>
<evidence type="ECO:0000256" key="3">
    <source>
        <dbReference type="ARBA" id="ARBA00022475"/>
    </source>
</evidence>
<proteinExistence type="inferred from homology"/>
<feature type="domain" description="General secretion pathway GspH" evidence="11">
    <location>
        <begin position="54"/>
        <end position="154"/>
    </location>
</feature>
<keyword evidence="8" id="KW-0472">Membrane</keyword>
<comment type="subcellular location">
    <subcellularLocation>
        <location evidence="1">Cell inner membrane</location>
        <topology evidence="1">Single-pass membrane protein</topology>
    </subcellularLocation>
</comment>
<evidence type="ECO:0000256" key="9">
    <source>
        <dbReference type="ARBA" id="ARBA00025772"/>
    </source>
</evidence>
<gene>
    <name evidence="12" type="ORF">CLH62_19510</name>
</gene>